<keyword evidence="4" id="KW-1185">Reference proteome</keyword>
<proteinExistence type="predicted"/>
<feature type="region of interest" description="Disordered" evidence="1">
    <location>
        <begin position="63"/>
        <end position="168"/>
    </location>
</feature>
<organism evidence="4">
    <name type="scientific">Micromonas pusilla (strain CCMP1545)</name>
    <name type="common">Picoplanktonic green alga</name>
    <dbReference type="NCBI Taxonomy" id="564608"/>
    <lineage>
        <taxon>Eukaryota</taxon>
        <taxon>Viridiplantae</taxon>
        <taxon>Chlorophyta</taxon>
        <taxon>Mamiellophyceae</taxon>
        <taxon>Mamiellales</taxon>
        <taxon>Mamiellaceae</taxon>
        <taxon>Micromonas</taxon>
    </lineage>
</organism>
<sequence length="168" mass="18324">MAVAVRAPRSPEKAMALMAIFSTALIALLMWVSTTVSVHHEGQDPLTRGGRWANARHHRGRMRRAYERPGVAGEAAWEARDGGGGGGDGGEYDGGGGGGAGGGGARHRARDDDDDDDDRDLEHRRDREEVYDGRSHTQGDARRRGHRHGHHHHGHHDHARVFAGERTE</sequence>
<feature type="compositionally biased region" description="Basic residues" evidence="1">
    <location>
        <begin position="143"/>
        <end position="158"/>
    </location>
</feature>
<dbReference type="Proteomes" id="UP000001876">
    <property type="component" value="Unassembled WGS sequence"/>
</dbReference>
<evidence type="ECO:0000256" key="1">
    <source>
        <dbReference type="SAM" id="MobiDB-lite"/>
    </source>
</evidence>
<keyword evidence="2" id="KW-0812">Transmembrane</keyword>
<dbReference type="GeneID" id="9684406"/>
<dbReference type="KEGG" id="mpp:MICPUCDRAFT_58298"/>
<keyword evidence="2" id="KW-0472">Membrane</keyword>
<feature type="transmembrane region" description="Helical" evidence="2">
    <location>
        <begin position="14"/>
        <end position="32"/>
    </location>
</feature>
<keyword evidence="2" id="KW-1133">Transmembrane helix</keyword>
<evidence type="ECO:0000313" key="3">
    <source>
        <dbReference type="EMBL" id="EEH57054.1"/>
    </source>
</evidence>
<feature type="compositionally biased region" description="Gly residues" evidence="1">
    <location>
        <begin position="82"/>
        <end position="104"/>
    </location>
</feature>
<reference evidence="3 4" key="1">
    <citation type="journal article" date="2009" name="Science">
        <title>Green evolution and dynamic adaptations revealed by genomes of the marine picoeukaryotes Micromonas.</title>
        <authorList>
            <person name="Worden A.Z."/>
            <person name="Lee J.H."/>
            <person name="Mock T."/>
            <person name="Rouze P."/>
            <person name="Simmons M.P."/>
            <person name="Aerts A.L."/>
            <person name="Allen A.E."/>
            <person name="Cuvelier M.L."/>
            <person name="Derelle E."/>
            <person name="Everett M.V."/>
            <person name="Foulon E."/>
            <person name="Grimwood J."/>
            <person name="Gundlach H."/>
            <person name="Henrissat B."/>
            <person name="Napoli C."/>
            <person name="McDonald S.M."/>
            <person name="Parker M.S."/>
            <person name="Rombauts S."/>
            <person name="Salamov A."/>
            <person name="Von Dassow P."/>
            <person name="Badger J.H."/>
            <person name="Coutinho P.M."/>
            <person name="Demir E."/>
            <person name="Dubchak I."/>
            <person name="Gentemann C."/>
            <person name="Eikrem W."/>
            <person name="Gready J.E."/>
            <person name="John U."/>
            <person name="Lanier W."/>
            <person name="Lindquist E.A."/>
            <person name="Lucas S."/>
            <person name="Mayer K.F."/>
            <person name="Moreau H."/>
            <person name="Not F."/>
            <person name="Otillar R."/>
            <person name="Panaud O."/>
            <person name="Pangilinan J."/>
            <person name="Paulsen I."/>
            <person name="Piegu B."/>
            <person name="Poliakov A."/>
            <person name="Robbens S."/>
            <person name="Schmutz J."/>
            <person name="Toulza E."/>
            <person name="Wyss T."/>
            <person name="Zelensky A."/>
            <person name="Zhou K."/>
            <person name="Armbrust E.V."/>
            <person name="Bhattacharya D."/>
            <person name="Goodenough U.W."/>
            <person name="Van de Peer Y."/>
            <person name="Grigoriev I.V."/>
        </authorList>
    </citation>
    <scope>NUCLEOTIDE SEQUENCE [LARGE SCALE GENOMIC DNA]</scope>
    <source>
        <strain evidence="3 4">CCMP1545</strain>
    </source>
</reference>
<dbReference type="EMBL" id="GG663739">
    <property type="protein sequence ID" value="EEH57054.1"/>
    <property type="molecule type" value="Genomic_DNA"/>
</dbReference>
<name>C1MS06_MICPC</name>
<dbReference type="AlphaFoldDB" id="C1MS06"/>
<dbReference type="RefSeq" id="XP_003058599.1">
    <property type="nucleotide sequence ID" value="XM_003058553.1"/>
</dbReference>
<evidence type="ECO:0000313" key="4">
    <source>
        <dbReference type="Proteomes" id="UP000001876"/>
    </source>
</evidence>
<feature type="compositionally biased region" description="Basic and acidic residues" evidence="1">
    <location>
        <begin position="120"/>
        <end position="142"/>
    </location>
</feature>
<gene>
    <name evidence="3" type="ORF">MICPUCDRAFT_58298</name>
</gene>
<feature type="compositionally biased region" description="Basic and acidic residues" evidence="1">
    <location>
        <begin position="159"/>
        <end position="168"/>
    </location>
</feature>
<protein>
    <submittedName>
        <fullName evidence="3">Predicted protein</fullName>
    </submittedName>
</protein>
<accession>C1MS06</accession>
<evidence type="ECO:0000256" key="2">
    <source>
        <dbReference type="SAM" id="Phobius"/>
    </source>
</evidence>